<protein>
    <submittedName>
        <fullName evidence="1">Uncharacterized protein</fullName>
    </submittedName>
</protein>
<dbReference type="AlphaFoldDB" id="A0A288XFP5"/>
<proteinExistence type="predicted"/>
<reference evidence="1" key="1">
    <citation type="submission" date="2017-03" db="EMBL/GenBank/DDBJ databases">
        <title>Emergence of Enteroaggreggative Eschericia coli ST131 clones causing extra-intestinal infections.</title>
        <authorList>
            <person name="Boll E.J."/>
            <person name="Stegger M."/>
            <person name="Hasman H."/>
            <person name="Roer L."/>
            <person name="Overballe-Petersne S."/>
            <person name="Ng K."/>
            <person name="Scheutz F."/>
            <person name="Hammerum A.M."/>
            <person name="Hansen F."/>
            <person name="Hansen D.S."/>
            <person name="Price L.B."/>
            <person name="Johnson J.R."/>
            <person name="Struve C."/>
            <person name="Olesen B."/>
        </authorList>
    </citation>
    <scope>NUCLEOTIDE SEQUENCE</scope>
    <source>
        <strain evidence="1">PAA-ST131</strain>
        <plasmid evidence="1">ESBL20150001</plasmid>
    </source>
</reference>
<evidence type="ECO:0000313" key="1">
    <source>
        <dbReference type="EMBL" id="ASK37453.1"/>
    </source>
</evidence>
<dbReference type="EMBL" id="KY706108">
    <property type="protein sequence ID" value="ASK37453.1"/>
    <property type="molecule type" value="Genomic_DNA"/>
</dbReference>
<keyword evidence="1" id="KW-0614">Plasmid</keyword>
<name>A0A288XFP5_ECOLX</name>
<sequence length="41" mass="4200">MIAKAITIKSRGGRLGRCVVKAAELTPGGLSGVLYSELSVP</sequence>
<accession>A0A288XFP5</accession>
<geneLocation type="plasmid" evidence="1">
    <name>ESBL20150001</name>
</geneLocation>
<organism evidence="1">
    <name type="scientific">Escherichia coli</name>
    <dbReference type="NCBI Taxonomy" id="562"/>
    <lineage>
        <taxon>Bacteria</taxon>
        <taxon>Pseudomonadati</taxon>
        <taxon>Pseudomonadota</taxon>
        <taxon>Gammaproteobacteria</taxon>
        <taxon>Enterobacterales</taxon>
        <taxon>Enterobacteriaceae</taxon>
        <taxon>Escherichia</taxon>
    </lineage>
</organism>